<feature type="domain" description="RING-type" evidence="13">
    <location>
        <begin position="15"/>
        <end position="306"/>
    </location>
</feature>
<comment type="catalytic activity">
    <reaction evidence="1">
        <text>[E2 ubiquitin-conjugating enzyme]-S-ubiquitinyl-L-cysteine + [acceptor protein]-L-lysine = [E2 ubiquitin-conjugating enzyme]-L-cysteine + [acceptor protein]-N(6)-ubiquitinyl-L-lysine.</text>
        <dbReference type="EC" id="2.3.2.31"/>
    </reaction>
</comment>
<evidence type="ECO:0000256" key="6">
    <source>
        <dbReference type="ARBA" id="ARBA00022723"/>
    </source>
</evidence>
<dbReference type="InterPro" id="IPR001841">
    <property type="entry name" value="Znf_RING"/>
</dbReference>
<evidence type="ECO:0000256" key="5">
    <source>
        <dbReference type="ARBA" id="ARBA00022679"/>
    </source>
</evidence>
<evidence type="ECO:0000256" key="9">
    <source>
        <dbReference type="ARBA" id="ARBA00022786"/>
    </source>
</evidence>
<dbReference type="PROSITE" id="PS50089">
    <property type="entry name" value="ZF_RING_2"/>
    <property type="match status" value="1"/>
</dbReference>
<dbReference type="SUPFAM" id="SSF57850">
    <property type="entry name" value="RING/U-box"/>
    <property type="match status" value="4"/>
</dbReference>
<evidence type="ECO:0000256" key="4">
    <source>
        <dbReference type="ARBA" id="ARBA00012251"/>
    </source>
</evidence>
<dbReference type="CDD" id="cd20335">
    <property type="entry name" value="BRcat_RBR"/>
    <property type="match status" value="1"/>
</dbReference>
<dbReference type="PANTHER" id="PTHR11685">
    <property type="entry name" value="RBR FAMILY RING FINGER AND IBR DOMAIN-CONTAINING"/>
    <property type="match status" value="1"/>
</dbReference>
<proteinExistence type="inferred from homology"/>
<dbReference type="InterPro" id="IPR031127">
    <property type="entry name" value="E3_UB_ligase_RBR"/>
</dbReference>
<evidence type="ECO:0000256" key="3">
    <source>
        <dbReference type="ARBA" id="ARBA00005884"/>
    </source>
</evidence>
<sequence length="445" mass="50632">MVFGLGRLFARKDRGGGECVICCETFGSSAELFTIGCGQSHRICVECLRRYVEGTVRGEKKVATCPLCIEAAYELSEAELRLLFPEDLALVQLHGEIQFRAEMASSPNFLACPTAGCDAYMEKAETRVRQKVQCPSCEAEFCSECKETYHYQLQCCQVQPAAGRWFKWLKEDRAECRRRISEARLSPVVRFSLRASRWARRVTHRSNENTEQRAVANTEAHKEVESVMRRFAELQKDEAWKEKNCRLCEYCDRVVEKMDGCNTVTCGRDARDKGGGNAQDGCGRMFDWSKARPYKRSNDEVCLLKSIDEADPGQVSKVKHHVLGKFQGLERTSSKDFRMLCRVCEEDIIGPLFSCINCPDWKCCFQCEANLEEKHCPSHIFLIHVEDISKPAELEIDRPAAATDSSEEHRAGGSFHWEAILEEKLRPSHTFVLYFEESCGSMRGD</sequence>
<reference evidence="14 15" key="1">
    <citation type="journal article" date="2015" name="Genome Biol. Evol.">
        <title>Comparative Genomics of a Bacterivorous Green Alga Reveals Evolutionary Causalities and Consequences of Phago-Mixotrophic Mode of Nutrition.</title>
        <authorList>
            <person name="Burns J.A."/>
            <person name="Paasch A."/>
            <person name="Narechania A."/>
            <person name="Kim E."/>
        </authorList>
    </citation>
    <scope>NUCLEOTIDE SEQUENCE [LARGE SCALE GENOMIC DNA]</scope>
    <source>
        <strain evidence="14 15">PLY_AMNH</strain>
    </source>
</reference>
<evidence type="ECO:0000256" key="10">
    <source>
        <dbReference type="ARBA" id="ARBA00022833"/>
    </source>
</evidence>
<feature type="domain" description="RING-type" evidence="12">
    <location>
        <begin position="19"/>
        <end position="68"/>
    </location>
</feature>
<evidence type="ECO:0000313" key="14">
    <source>
        <dbReference type="EMBL" id="KAK3265727.1"/>
    </source>
</evidence>
<comment type="function">
    <text evidence="2">Might act as an E3 ubiquitin-protein ligase, or as part of E3 complex, which accepts ubiquitin from specific E2 ubiquitin-conjugating enzymes and then transfers it to substrates.</text>
</comment>
<dbReference type="InterPro" id="IPR002867">
    <property type="entry name" value="IBR_dom"/>
</dbReference>
<evidence type="ECO:0000256" key="2">
    <source>
        <dbReference type="ARBA" id="ARBA00003976"/>
    </source>
</evidence>
<protein>
    <recommendedName>
        <fullName evidence="4">RBR-type E3 ubiquitin transferase</fullName>
        <ecNumber evidence="4">2.3.2.31</ecNumber>
    </recommendedName>
</protein>
<dbReference type="InterPro" id="IPR043145">
    <property type="entry name" value="Znf_ZZ_sf"/>
</dbReference>
<keyword evidence="5" id="KW-0808">Transferase</keyword>
<evidence type="ECO:0000256" key="8">
    <source>
        <dbReference type="ARBA" id="ARBA00022771"/>
    </source>
</evidence>
<dbReference type="Pfam" id="PF01485">
    <property type="entry name" value="IBR"/>
    <property type="match status" value="1"/>
</dbReference>
<dbReference type="InterPro" id="IPR044066">
    <property type="entry name" value="TRIAD_supradom"/>
</dbReference>
<keyword evidence="7" id="KW-0677">Repeat</keyword>
<evidence type="ECO:0000256" key="1">
    <source>
        <dbReference type="ARBA" id="ARBA00001798"/>
    </source>
</evidence>
<gene>
    <name evidence="14" type="ORF">CYMTET_25617</name>
</gene>
<dbReference type="GO" id="GO:0061630">
    <property type="term" value="F:ubiquitin protein ligase activity"/>
    <property type="evidence" value="ECO:0007669"/>
    <property type="project" value="UniProtKB-EC"/>
</dbReference>
<dbReference type="Gene3D" id="3.30.40.10">
    <property type="entry name" value="Zinc/RING finger domain, C3HC4 (zinc finger)"/>
    <property type="match status" value="1"/>
</dbReference>
<evidence type="ECO:0000256" key="7">
    <source>
        <dbReference type="ARBA" id="ARBA00022737"/>
    </source>
</evidence>
<dbReference type="Gene3D" id="1.20.120.1750">
    <property type="match status" value="1"/>
</dbReference>
<dbReference type="SMART" id="SM00647">
    <property type="entry name" value="IBR"/>
    <property type="match status" value="1"/>
</dbReference>
<accession>A0AAE0KYV6</accession>
<name>A0AAE0KYV6_9CHLO</name>
<comment type="caution">
    <text evidence="14">The sequence shown here is derived from an EMBL/GenBank/DDBJ whole genome shotgun (WGS) entry which is preliminary data.</text>
</comment>
<evidence type="ECO:0000313" key="15">
    <source>
        <dbReference type="Proteomes" id="UP001190700"/>
    </source>
</evidence>
<dbReference type="Gene3D" id="3.30.60.90">
    <property type="match status" value="1"/>
</dbReference>
<dbReference type="EC" id="2.3.2.31" evidence="4"/>
<dbReference type="GO" id="GO:0008270">
    <property type="term" value="F:zinc ion binding"/>
    <property type="evidence" value="ECO:0007669"/>
    <property type="project" value="UniProtKB-KW"/>
</dbReference>
<keyword evidence="9" id="KW-0833">Ubl conjugation pathway</keyword>
<comment type="similarity">
    <text evidence="3">Belongs to the RBR family. Ariadne subfamily.</text>
</comment>
<keyword evidence="8 11" id="KW-0863">Zinc-finger</keyword>
<evidence type="ECO:0000259" key="12">
    <source>
        <dbReference type="PROSITE" id="PS50089"/>
    </source>
</evidence>
<dbReference type="EMBL" id="LGRX02013720">
    <property type="protein sequence ID" value="KAK3265727.1"/>
    <property type="molecule type" value="Genomic_DNA"/>
</dbReference>
<dbReference type="PROSITE" id="PS51873">
    <property type="entry name" value="TRIAD"/>
    <property type="match status" value="1"/>
</dbReference>
<organism evidence="14 15">
    <name type="scientific">Cymbomonas tetramitiformis</name>
    <dbReference type="NCBI Taxonomy" id="36881"/>
    <lineage>
        <taxon>Eukaryota</taxon>
        <taxon>Viridiplantae</taxon>
        <taxon>Chlorophyta</taxon>
        <taxon>Pyramimonadophyceae</taxon>
        <taxon>Pyramimonadales</taxon>
        <taxon>Pyramimonadaceae</taxon>
        <taxon>Cymbomonas</taxon>
    </lineage>
</organism>
<dbReference type="Proteomes" id="UP001190700">
    <property type="component" value="Unassembled WGS sequence"/>
</dbReference>
<keyword evidence="6" id="KW-0479">Metal-binding</keyword>
<dbReference type="GO" id="GO:0016567">
    <property type="term" value="P:protein ubiquitination"/>
    <property type="evidence" value="ECO:0007669"/>
    <property type="project" value="InterPro"/>
</dbReference>
<evidence type="ECO:0000256" key="11">
    <source>
        <dbReference type="PROSITE-ProRule" id="PRU00175"/>
    </source>
</evidence>
<keyword evidence="15" id="KW-1185">Reference proteome</keyword>
<keyword evidence="10" id="KW-0862">Zinc</keyword>
<evidence type="ECO:0000259" key="13">
    <source>
        <dbReference type="PROSITE" id="PS51873"/>
    </source>
</evidence>
<dbReference type="AlphaFoldDB" id="A0AAE0KYV6"/>
<dbReference type="InterPro" id="IPR013083">
    <property type="entry name" value="Znf_RING/FYVE/PHD"/>
</dbReference>